<dbReference type="EMBL" id="JAPHNI010000192">
    <property type="protein sequence ID" value="KAJ8114460.1"/>
    <property type="molecule type" value="Genomic_DNA"/>
</dbReference>
<evidence type="ECO:0000313" key="1">
    <source>
        <dbReference type="EMBL" id="KAJ8114460.1"/>
    </source>
</evidence>
<name>A0ACC2IH18_9PLEO</name>
<comment type="caution">
    <text evidence="1">The sequence shown here is derived from an EMBL/GenBank/DDBJ whole genome shotgun (WGS) entry which is preliminary data.</text>
</comment>
<accession>A0ACC2IH18</accession>
<proteinExistence type="predicted"/>
<protein>
    <submittedName>
        <fullName evidence="1">Uncharacterized protein</fullName>
    </submittedName>
</protein>
<sequence length="156" mass="16061">MAFLSSCCLESASDDGAEAGDTSRHRHGASRDSTQSSVVIFRAVHYNDTAAGTPPNVPHNADQASVRSSQVSPRTVLARREDHDGTAQSSTNGEVLPGTPPRPAGALQESPSSVYSRPTNSAPATPAVSTCSVASDEFSMEAVVGSASSSDGQRTE</sequence>
<gene>
    <name evidence="1" type="ORF">OPT61_g3666</name>
</gene>
<organism evidence="1 2">
    <name type="scientific">Boeremia exigua</name>
    <dbReference type="NCBI Taxonomy" id="749465"/>
    <lineage>
        <taxon>Eukaryota</taxon>
        <taxon>Fungi</taxon>
        <taxon>Dikarya</taxon>
        <taxon>Ascomycota</taxon>
        <taxon>Pezizomycotina</taxon>
        <taxon>Dothideomycetes</taxon>
        <taxon>Pleosporomycetidae</taxon>
        <taxon>Pleosporales</taxon>
        <taxon>Pleosporineae</taxon>
        <taxon>Didymellaceae</taxon>
        <taxon>Boeremia</taxon>
    </lineage>
</organism>
<keyword evidence="2" id="KW-1185">Reference proteome</keyword>
<reference evidence="1" key="1">
    <citation type="submission" date="2022-11" db="EMBL/GenBank/DDBJ databases">
        <title>Genome Sequence of Boeremia exigua.</title>
        <authorList>
            <person name="Buettner E."/>
        </authorList>
    </citation>
    <scope>NUCLEOTIDE SEQUENCE</scope>
    <source>
        <strain evidence="1">CU02</strain>
    </source>
</reference>
<evidence type="ECO:0000313" key="2">
    <source>
        <dbReference type="Proteomes" id="UP001153331"/>
    </source>
</evidence>
<dbReference type="Proteomes" id="UP001153331">
    <property type="component" value="Unassembled WGS sequence"/>
</dbReference>